<evidence type="ECO:0000256" key="1">
    <source>
        <dbReference type="SAM" id="SignalP"/>
    </source>
</evidence>
<feature type="signal peptide" evidence="1">
    <location>
        <begin position="1"/>
        <end position="22"/>
    </location>
</feature>
<comment type="caution">
    <text evidence="2">The sequence shown here is derived from an EMBL/GenBank/DDBJ whole genome shotgun (WGS) entry which is preliminary data.</text>
</comment>
<reference evidence="2 3" key="1">
    <citation type="submission" date="2018-03" db="EMBL/GenBank/DDBJ databases">
        <title>Genomic Encyclopedia of Archaeal and Bacterial Type Strains, Phase II (KMG-II): from individual species to whole genera.</title>
        <authorList>
            <person name="Goeker M."/>
        </authorList>
    </citation>
    <scope>NUCLEOTIDE SEQUENCE [LARGE SCALE GENOMIC DNA]</scope>
    <source>
        <strain evidence="2 3">DSM 25328</strain>
    </source>
</reference>
<organism evidence="2 3">
    <name type="scientific">Tritonibacter scottomollicae</name>
    <name type="common">Epibacterium scottomollicae</name>
    <dbReference type="NCBI Taxonomy" id="483013"/>
    <lineage>
        <taxon>Bacteria</taxon>
        <taxon>Pseudomonadati</taxon>
        <taxon>Pseudomonadota</taxon>
        <taxon>Alphaproteobacteria</taxon>
        <taxon>Rhodobacterales</taxon>
        <taxon>Paracoccaceae</taxon>
        <taxon>Tritonibacter</taxon>
    </lineage>
</organism>
<dbReference type="SUPFAM" id="SSF53474">
    <property type="entry name" value="alpha/beta-Hydrolases"/>
    <property type="match status" value="1"/>
</dbReference>
<name>A0A2T1AGC4_TRISK</name>
<feature type="chain" id="PRO_5015548032" description="Dienelactone hydrolase" evidence="1">
    <location>
        <begin position="23"/>
        <end position="324"/>
    </location>
</feature>
<dbReference type="RefSeq" id="WP_106163872.1">
    <property type="nucleotide sequence ID" value="NZ_PVUF01000006.1"/>
</dbReference>
<evidence type="ECO:0000313" key="2">
    <source>
        <dbReference type="EMBL" id="PRZ47616.1"/>
    </source>
</evidence>
<dbReference type="EMBL" id="PVUF01000006">
    <property type="protein sequence ID" value="PRZ47616.1"/>
    <property type="molecule type" value="Genomic_DNA"/>
</dbReference>
<keyword evidence="1" id="KW-0732">Signal</keyword>
<protein>
    <recommendedName>
        <fullName evidence="4">Dienelactone hydrolase</fullName>
    </recommendedName>
</protein>
<dbReference type="PIRSF" id="PIRSF031982">
    <property type="entry name" value="UCP031982_abhydr"/>
    <property type="match status" value="1"/>
</dbReference>
<gene>
    <name evidence="2" type="ORF">CLV89_106149</name>
</gene>
<dbReference type="InterPro" id="IPR029058">
    <property type="entry name" value="AB_hydrolase_fold"/>
</dbReference>
<dbReference type="AlphaFoldDB" id="A0A2T1AGC4"/>
<dbReference type="OrthoDB" id="9814760at2"/>
<dbReference type="Gene3D" id="3.40.50.1820">
    <property type="entry name" value="alpha/beta hydrolase"/>
    <property type="match status" value="1"/>
</dbReference>
<evidence type="ECO:0008006" key="4">
    <source>
        <dbReference type="Google" id="ProtNLM"/>
    </source>
</evidence>
<dbReference type="InterPro" id="IPR016986">
    <property type="entry name" value="UCP031982_abhydr"/>
</dbReference>
<accession>A0A2T1AGC4</accession>
<evidence type="ECO:0000313" key="3">
    <source>
        <dbReference type="Proteomes" id="UP000237718"/>
    </source>
</evidence>
<sequence length="324" mass="33425">MKFIQSFAIALVAITTPLLADAAPGYTRLKDTTLNDRPLTLSVWYPSDETASAKIGGNAVFVGTAASVDASTPTSRHPLIIVSHGGLRSAVDTGAWLSAALAQTGSIVVEVNSPRPQNGPAATGEIWQRPQDITRALDHMLNSPAWGDHIDQTDISAVGFALGGTAALLVAGQAFNADHYRQSCARRDAGNPDCDWYAGQGVDLSKTDVTPLEQPLSDARITSAVALAPEYLTAFDPDASSANPAVLLMSFGSEGLSSRAAGQNASVVSLDATAPDAFSVCTKAGAGILREDGGDDTLCAGPQANRLANHKAIAAKISAFLGAK</sequence>
<proteinExistence type="predicted"/>
<dbReference type="Proteomes" id="UP000237718">
    <property type="component" value="Unassembled WGS sequence"/>
</dbReference>